<feature type="coiled-coil region" evidence="1">
    <location>
        <begin position="363"/>
        <end position="400"/>
    </location>
</feature>
<accession>A0A4Y7XEA3</accession>
<sequence length="407" mass="45581">MTAPLIPDNIDLRDFAYMPLDVVRLRDSDFTALTSAEAFRSGLLLWCAAWHQVPAGSLPADDRVLSNLAGFGRVVKEWLNIKDEALHGWVLCEDGRYYHPVICEKAQESWAGKQRHHYAKFADRLRKANKKLEESGLPPVEIPTIELWIAVGSPAEWQTISEDSKPNSKESGNHSTGNKNNSGGNPAENALKGKGEVRDRDRDNISLEKNKKNPDGFLTAEQASALWIPNLEHLNSLMAEKDYPPVSQTELADQLADFNRNNHGKGHTENQLYLHLRVWIVNARRKAQVQPAAQKPAKPAKQQPDHSQRQTESPVPKNPSFEDRPDWEPFGCGYTVGQVRENIQEGETPEKCLARLIHGKVANDTMAKQLEREAEQAAQLEAQQRAVQAEADLLAKQQQRQRTPGAA</sequence>
<proteinExistence type="predicted"/>
<dbReference type="InterPro" id="IPR010781">
    <property type="entry name" value="DUF1376"/>
</dbReference>
<feature type="compositionally biased region" description="Basic and acidic residues" evidence="2">
    <location>
        <begin position="191"/>
        <end position="214"/>
    </location>
</feature>
<comment type="caution">
    <text evidence="3">The sequence shown here is derived from an EMBL/GenBank/DDBJ whole genome shotgun (WGS) entry which is preliminary data.</text>
</comment>
<dbReference type="EMBL" id="SNTY01000012">
    <property type="protein sequence ID" value="TEU30101.1"/>
    <property type="molecule type" value="Genomic_DNA"/>
</dbReference>
<feature type="region of interest" description="Disordered" evidence="2">
    <location>
        <begin position="158"/>
        <end position="216"/>
    </location>
</feature>
<keyword evidence="1" id="KW-0175">Coiled coil</keyword>
<evidence type="ECO:0000256" key="2">
    <source>
        <dbReference type="SAM" id="MobiDB-lite"/>
    </source>
</evidence>
<dbReference type="Proteomes" id="UP000297834">
    <property type="component" value="Unassembled WGS sequence"/>
</dbReference>
<name>A0A4Y7XEA3_9GAMM</name>
<feature type="compositionally biased region" description="Polar residues" evidence="2">
    <location>
        <begin position="173"/>
        <end position="184"/>
    </location>
</feature>
<keyword evidence="4" id="KW-1185">Reference proteome</keyword>
<evidence type="ECO:0000256" key="1">
    <source>
        <dbReference type="SAM" id="Coils"/>
    </source>
</evidence>
<organism evidence="3 4">
    <name type="scientific">Alkanindiges illinoisensis</name>
    <dbReference type="NCBI Taxonomy" id="197183"/>
    <lineage>
        <taxon>Bacteria</taxon>
        <taxon>Pseudomonadati</taxon>
        <taxon>Pseudomonadota</taxon>
        <taxon>Gammaproteobacteria</taxon>
        <taxon>Moraxellales</taxon>
        <taxon>Moraxellaceae</taxon>
        <taxon>Alkanindiges</taxon>
    </lineage>
</organism>
<evidence type="ECO:0000313" key="4">
    <source>
        <dbReference type="Proteomes" id="UP000297834"/>
    </source>
</evidence>
<dbReference type="OrthoDB" id="6107855at2"/>
<evidence type="ECO:0000313" key="3">
    <source>
        <dbReference type="EMBL" id="TEU30101.1"/>
    </source>
</evidence>
<protein>
    <submittedName>
        <fullName evidence="3">DUF1376 domain-containing protein</fullName>
    </submittedName>
</protein>
<dbReference type="Pfam" id="PF07120">
    <property type="entry name" value="DUF1376"/>
    <property type="match status" value="1"/>
</dbReference>
<dbReference type="RefSeq" id="WP_134243581.1">
    <property type="nucleotide sequence ID" value="NZ_SNTY01000012.1"/>
</dbReference>
<feature type="compositionally biased region" description="Low complexity" evidence="2">
    <location>
        <begin position="288"/>
        <end position="302"/>
    </location>
</feature>
<feature type="region of interest" description="Disordered" evidence="2">
    <location>
        <begin position="287"/>
        <end position="333"/>
    </location>
</feature>
<gene>
    <name evidence="3" type="ORF">E2B99_03410</name>
</gene>
<dbReference type="STRING" id="1120977.GCA_000619845_00221"/>
<feature type="compositionally biased region" description="Basic and acidic residues" evidence="2">
    <location>
        <begin position="162"/>
        <end position="172"/>
    </location>
</feature>
<dbReference type="AlphaFoldDB" id="A0A4Y7XEA3"/>
<reference evidence="3 4" key="1">
    <citation type="submission" date="2019-03" db="EMBL/GenBank/DDBJ databases">
        <title>Alkanindiges illinoisensis: a potential pathogenic isolated from ascites of a gastric cancer patient with abdominal metastasis.</title>
        <authorList>
            <person name="Hu X."/>
            <person name="Yang B."/>
            <person name="Yan X."/>
            <person name="Lin L."/>
            <person name="Zhao H."/>
            <person name="Zhou F."/>
            <person name="Su B."/>
            <person name="Chen J."/>
            <person name="Rui Y."/>
            <person name="Wang Q."/>
            <person name="Zheng L."/>
        </authorList>
    </citation>
    <scope>NUCLEOTIDE SEQUENCE [LARGE SCALE GENOMIC DNA]</scope>
    <source>
        <strain evidence="3 4">NFYY 23406</strain>
    </source>
</reference>